<feature type="transmembrane region" description="Helical" evidence="7">
    <location>
        <begin position="180"/>
        <end position="199"/>
    </location>
</feature>
<feature type="transmembrane region" description="Helical" evidence="7">
    <location>
        <begin position="417"/>
        <end position="444"/>
    </location>
</feature>
<dbReference type="Gene3D" id="1.20.1740.10">
    <property type="entry name" value="Amino acid/polyamine transporter I"/>
    <property type="match status" value="1"/>
</dbReference>
<feature type="transmembrane region" description="Helical" evidence="7">
    <location>
        <begin position="211"/>
        <end position="232"/>
    </location>
</feature>
<dbReference type="InterPro" id="IPR050367">
    <property type="entry name" value="APC_superfamily"/>
</dbReference>
<proteinExistence type="predicted"/>
<evidence type="ECO:0000256" key="3">
    <source>
        <dbReference type="ARBA" id="ARBA00022475"/>
    </source>
</evidence>
<gene>
    <name evidence="8" type="ordered locus">LJ_0049</name>
</gene>
<dbReference type="PANTHER" id="PTHR42770:SF15">
    <property type="entry name" value="GLUTAMATE_GAMMA-AMINOBUTYRATE ANTIPORTER-RELATED"/>
    <property type="match status" value="1"/>
</dbReference>
<dbReference type="GO" id="GO:0005886">
    <property type="term" value="C:plasma membrane"/>
    <property type="evidence" value="ECO:0007669"/>
    <property type="project" value="UniProtKB-SubCell"/>
</dbReference>
<dbReference type="Proteomes" id="UP000000581">
    <property type="component" value="Chromosome"/>
</dbReference>
<name>Q74LY4_LACJO</name>
<feature type="transmembrane region" description="Helical" evidence="7">
    <location>
        <begin position="465"/>
        <end position="484"/>
    </location>
</feature>
<dbReference type="AlphaFoldDB" id="Q74LY4"/>
<dbReference type="PANTHER" id="PTHR42770">
    <property type="entry name" value="AMINO ACID TRANSPORTER-RELATED"/>
    <property type="match status" value="1"/>
</dbReference>
<feature type="transmembrane region" description="Helical" evidence="7">
    <location>
        <begin position="247"/>
        <end position="267"/>
    </location>
</feature>
<protein>
    <recommendedName>
        <fullName evidence="10">Glutamate:gamma-aminobutyrate antiporter</fullName>
    </recommendedName>
</protein>
<keyword evidence="6 7" id="KW-0472">Membrane</keyword>
<dbReference type="PIRSF" id="PIRSF006060">
    <property type="entry name" value="AA_transporter"/>
    <property type="match status" value="1"/>
</dbReference>
<evidence type="ECO:0000313" key="8">
    <source>
        <dbReference type="EMBL" id="AAS08031.1"/>
    </source>
</evidence>
<keyword evidence="5 7" id="KW-1133">Transmembrane helix</keyword>
<sequence length="531" mass="59259">MDEVEDKRARFDYANLAFFIFKVFRPILMKKCIINFRKNFFGGKIVSDKSESLTKLEEDEKYNRLTALKLFAMTSSMVISVNELAPFGKTGPTAVFYLLLAGLIWFVPITQMAGEMASVDGWDKGGIFTWVKGSLGDRAGWTAMFYQWIHITVGMNTMMYVIIGALSITFDTPWFNTTPSIRFLLMMIIIWSITLVEMVGVKKIGHIAEWLFGLGIALPVILLIITFFVYLFQGRPLYMHLSWNNIFPHHLTGATLVAFVPFVLAFCGGEASAPHAKYLENPKKYSTVMLALAVTAISFDLLGSTAIGMTIPKDQIQNSTGFVYAFGKILDSIGLPGDVIKKFISVLLAAGIIGELGNWLAGPSQGMFEAAKEGYMPKFFAKSTDRDVPMRLIVLQTLIVTASAILITFTSGKNSDFAFNVSLAATTAQYLMVYILMLISYIVLKVKHGNLKRSYYMTRSNGLGVIIAIIALVITVVAFFISFIPAQGTPTELKGVYVWTMIGLCLIVTILPLVIYHYHHRFKQTKYKQKN</sequence>
<evidence type="ECO:0000256" key="7">
    <source>
        <dbReference type="SAM" id="Phobius"/>
    </source>
</evidence>
<evidence type="ECO:0000256" key="2">
    <source>
        <dbReference type="ARBA" id="ARBA00022448"/>
    </source>
</evidence>
<evidence type="ECO:0000313" key="9">
    <source>
        <dbReference type="Proteomes" id="UP000000581"/>
    </source>
</evidence>
<feature type="transmembrane region" description="Helical" evidence="7">
    <location>
        <begin position="94"/>
        <end position="114"/>
    </location>
</feature>
<evidence type="ECO:0000256" key="5">
    <source>
        <dbReference type="ARBA" id="ARBA00022989"/>
    </source>
</evidence>
<dbReference type="InterPro" id="IPR002293">
    <property type="entry name" value="AA/rel_permease1"/>
</dbReference>
<dbReference type="eggNOG" id="COG0531">
    <property type="taxonomic scope" value="Bacteria"/>
</dbReference>
<accession>Q74LY4</accession>
<feature type="transmembrane region" description="Helical" evidence="7">
    <location>
        <begin position="148"/>
        <end position="168"/>
    </location>
</feature>
<feature type="transmembrane region" description="Helical" evidence="7">
    <location>
        <begin position="392"/>
        <end position="411"/>
    </location>
</feature>
<evidence type="ECO:0008006" key="10">
    <source>
        <dbReference type="Google" id="ProtNLM"/>
    </source>
</evidence>
<keyword evidence="2" id="KW-0813">Transport</keyword>
<dbReference type="Pfam" id="PF13520">
    <property type="entry name" value="AA_permease_2"/>
    <property type="match status" value="1"/>
</dbReference>
<dbReference type="GO" id="GO:0022857">
    <property type="term" value="F:transmembrane transporter activity"/>
    <property type="evidence" value="ECO:0007669"/>
    <property type="project" value="InterPro"/>
</dbReference>
<evidence type="ECO:0000256" key="4">
    <source>
        <dbReference type="ARBA" id="ARBA00022692"/>
    </source>
</evidence>
<keyword evidence="4 7" id="KW-0812">Transmembrane</keyword>
<dbReference type="EMBL" id="AE017198">
    <property type="protein sequence ID" value="AAS08031.1"/>
    <property type="molecule type" value="Genomic_DNA"/>
</dbReference>
<comment type="subcellular location">
    <subcellularLocation>
        <location evidence="1">Cell membrane</location>
        <topology evidence="1">Multi-pass membrane protein</topology>
    </subcellularLocation>
</comment>
<evidence type="ECO:0000256" key="1">
    <source>
        <dbReference type="ARBA" id="ARBA00004651"/>
    </source>
</evidence>
<feature type="transmembrane region" description="Helical" evidence="7">
    <location>
        <begin position="496"/>
        <end position="518"/>
    </location>
</feature>
<evidence type="ECO:0000256" key="6">
    <source>
        <dbReference type="ARBA" id="ARBA00023136"/>
    </source>
</evidence>
<reference evidence="8 9" key="1">
    <citation type="journal article" date="2004" name="Proc. Natl. Acad. Sci. U.S.A.">
        <title>The genome sequence of the probiotic intestinal bacterium Lactobacillus johnsonii NCC 533.</title>
        <authorList>
            <person name="Pridmore R.D."/>
            <person name="Berger B."/>
            <person name="Desiere F."/>
            <person name="Vilanova D."/>
            <person name="Barretto C."/>
            <person name="Pittet A.-C."/>
            <person name="Zwahlen M.-C."/>
            <person name="Rouvet M."/>
            <person name="Altermann E."/>
            <person name="Barrangou R."/>
            <person name="Mollet B."/>
            <person name="Mercenier A."/>
            <person name="Klaenhammer T."/>
            <person name="Arigoni F."/>
            <person name="Schell M.A."/>
        </authorList>
    </citation>
    <scope>NUCLEOTIDE SEQUENCE [LARGE SCALE GENOMIC DNA]</scope>
    <source>
        <strain evidence="9">CNCM I-1225 / La1 / NCC 533</strain>
    </source>
</reference>
<feature type="transmembrane region" description="Helical" evidence="7">
    <location>
        <begin position="288"/>
        <end position="311"/>
    </location>
</feature>
<dbReference type="HOGENOM" id="CLU_020854_4_0_9"/>
<dbReference type="KEGG" id="ljo:LJ_0049"/>
<organism evidence="8 9">
    <name type="scientific">Lactobacillus johnsonii (strain CNCM I-12250 / La1 / NCC 533)</name>
    <dbReference type="NCBI Taxonomy" id="257314"/>
    <lineage>
        <taxon>Bacteria</taxon>
        <taxon>Bacillati</taxon>
        <taxon>Bacillota</taxon>
        <taxon>Bacilli</taxon>
        <taxon>Lactobacillales</taxon>
        <taxon>Lactobacillaceae</taxon>
        <taxon>Lactobacillus</taxon>
    </lineage>
</organism>
<keyword evidence="3" id="KW-1003">Cell membrane</keyword>